<reference evidence="2" key="1">
    <citation type="submission" date="2021-07" db="EMBL/GenBank/DDBJ databases">
        <authorList>
            <person name="Durling M."/>
        </authorList>
    </citation>
    <scope>NUCLEOTIDE SEQUENCE</scope>
</reference>
<keyword evidence="3" id="KW-1185">Reference proteome</keyword>
<evidence type="ECO:0000256" key="1">
    <source>
        <dbReference type="SAM" id="MobiDB-lite"/>
    </source>
</evidence>
<accession>A0A9N9KWI5</accession>
<dbReference type="OrthoDB" id="10299804at2759"/>
<organism evidence="2 3">
    <name type="scientific">Hymenoscyphus fraxineus</name>
    <dbReference type="NCBI Taxonomy" id="746836"/>
    <lineage>
        <taxon>Eukaryota</taxon>
        <taxon>Fungi</taxon>
        <taxon>Dikarya</taxon>
        <taxon>Ascomycota</taxon>
        <taxon>Pezizomycotina</taxon>
        <taxon>Leotiomycetes</taxon>
        <taxon>Helotiales</taxon>
        <taxon>Helotiaceae</taxon>
        <taxon>Hymenoscyphus</taxon>
    </lineage>
</organism>
<name>A0A9N9KWI5_9HELO</name>
<evidence type="ECO:0000313" key="3">
    <source>
        <dbReference type="Proteomes" id="UP000696280"/>
    </source>
</evidence>
<gene>
    <name evidence="2" type="ORF">HYFRA_00003489</name>
</gene>
<dbReference type="Proteomes" id="UP000696280">
    <property type="component" value="Unassembled WGS sequence"/>
</dbReference>
<proteinExistence type="predicted"/>
<comment type="caution">
    <text evidence="2">The sequence shown here is derived from an EMBL/GenBank/DDBJ whole genome shotgun (WGS) entry which is preliminary data.</text>
</comment>
<dbReference type="EMBL" id="CAJVRL010000049">
    <property type="protein sequence ID" value="CAG8953282.1"/>
    <property type="molecule type" value="Genomic_DNA"/>
</dbReference>
<sequence length="780" mass="90078">MADPIYYPMCYDIPDLAPVPEDRWPRVFNSDFAKKQYENQVEERRRIRQHQKDVLFGYTTQQHIDFDHHSGRKLKLPTLKNPLGLLTRKTNWETESSRRMLKGYWSYRRGKEPKSYDHVEFTTPREAPLPMNINIPTIPYKGNWEANNPIVWEVVEPGLRIAEMLLMDRSTLAYLHRIFGSNGKIERIDDSLKFDPQDENEYFRVRLRDWDSKWVDDIRGKVKHHLDLLSQDIPTRIGFMNKNLDPMYDRANPALGEEDEGAWGLTWPLARPGKPSDWEDGGQPVIDLARINIYLQVELIQHLFLHNPSLLPDHELRGAQFHIAITFVHEVVHALWLSYAREHGRDLRIDESMYHLEGLGGQVERGFEWEVGQGTWWNCRPDNTKGKGTWGSFWVGNTHLAKSSWVPSTSDRAASPRYPSAAVSYSGDDRTIPPGGLLDGTIKVARQKTDYTQNKSGKDWLEEEAEKAWIQRLAKSDPTARRAIAWAEEFAQRTGRMDSVTFDLEEANLGLEKILGLLSANADLTDVMTPIIVAIKIYKKSVGVIAEATSKDRTIPPYLQSRRLRLLEWNFMTRSFLRQLQDYFENEGNHERYAKGIESTLLMTLEKSRMQLADPVKEPEDGPTDDGLYLPEKHYEDMNDVSIAFKRAISGDEDQMRLAFAPLDGILRGTSTSVFDMSCAELINIALTCILASDDEISKDITIWREDTDTIYQDLGKLRALHKIPPLWRDLIRKWMVVAYNVQQGLRRIEDQVNNQRKGQRQDLRPPKLSDWLGEEVPSP</sequence>
<evidence type="ECO:0000313" key="2">
    <source>
        <dbReference type="EMBL" id="CAG8953282.1"/>
    </source>
</evidence>
<feature type="region of interest" description="Disordered" evidence="1">
    <location>
        <begin position="753"/>
        <end position="780"/>
    </location>
</feature>
<dbReference type="AlphaFoldDB" id="A0A9N9KWI5"/>
<protein>
    <submittedName>
        <fullName evidence="2">Uncharacterized protein</fullName>
    </submittedName>
</protein>